<name>A0A9D4RMZ1_DREPO</name>
<reference evidence="1" key="1">
    <citation type="journal article" date="2019" name="bioRxiv">
        <title>The Genome of the Zebra Mussel, Dreissena polymorpha: A Resource for Invasive Species Research.</title>
        <authorList>
            <person name="McCartney M.A."/>
            <person name="Auch B."/>
            <person name="Kono T."/>
            <person name="Mallez S."/>
            <person name="Zhang Y."/>
            <person name="Obille A."/>
            <person name="Becker A."/>
            <person name="Abrahante J.E."/>
            <person name="Garbe J."/>
            <person name="Badalamenti J.P."/>
            <person name="Herman A."/>
            <person name="Mangelson H."/>
            <person name="Liachko I."/>
            <person name="Sullivan S."/>
            <person name="Sone E.D."/>
            <person name="Koren S."/>
            <person name="Silverstein K.A.T."/>
            <person name="Beckman K.B."/>
            <person name="Gohl D.M."/>
        </authorList>
    </citation>
    <scope>NUCLEOTIDE SEQUENCE</scope>
    <source>
        <strain evidence="1">Duluth1</strain>
        <tissue evidence="1">Whole animal</tissue>
    </source>
</reference>
<organism evidence="1 2">
    <name type="scientific">Dreissena polymorpha</name>
    <name type="common">Zebra mussel</name>
    <name type="synonym">Mytilus polymorpha</name>
    <dbReference type="NCBI Taxonomy" id="45954"/>
    <lineage>
        <taxon>Eukaryota</taxon>
        <taxon>Metazoa</taxon>
        <taxon>Spiralia</taxon>
        <taxon>Lophotrochozoa</taxon>
        <taxon>Mollusca</taxon>
        <taxon>Bivalvia</taxon>
        <taxon>Autobranchia</taxon>
        <taxon>Heteroconchia</taxon>
        <taxon>Euheterodonta</taxon>
        <taxon>Imparidentia</taxon>
        <taxon>Neoheterodontei</taxon>
        <taxon>Myida</taxon>
        <taxon>Dreissenoidea</taxon>
        <taxon>Dreissenidae</taxon>
        <taxon>Dreissena</taxon>
    </lineage>
</organism>
<sequence length="76" mass="8402">MSEILRIPRDLISLPCLKFRLDPSVNSIKTGLLTANYVSFEGRIQAASRLTGKTRSLLLSEKHSGQYQGALKPPAF</sequence>
<reference evidence="1" key="2">
    <citation type="submission" date="2020-11" db="EMBL/GenBank/DDBJ databases">
        <authorList>
            <person name="McCartney M.A."/>
            <person name="Auch B."/>
            <person name="Kono T."/>
            <person name="Mallez S."/>
            <person name="Becker A."/>
            <person name="Gohl D.M."/>
            <person name="Silverstein K.A.T."/>
            <person name="Koren S."/>
            <person name="Bechman K.B."/>
            <person name="Herman A."/>
            <person name="Abrahante J.E."/>
            <person name="Garbe J."/>
        </authorList>
    </citation>
    <scope>NUCLEOTIDE SEQUENCE</scope>
    <source>
        <strain evidence="1">Duluth1</strain>
        <tissue evidence="1">Whole animal</tissue>
    </source>
</reference>
<gene>
    <name evidence="1" type="ORF">DPMN_037576</name>
</gene>
<evidence type="ECO:0000313" key="1">
    <source>
        <dbReference type="EMBL" id="KAH3874334.1"/>
    </source>
</evidence>
<proteinExistence type="predicted"/>
<comment type="caution">
    <text evidence="1">The sequence shown here is derived from an EMBL/GenBank/DDBJ whole genome shotgun (WGS) entry which is preliminary data.</text>
</comment>
<evidence type="ECO:0000313" key="2">
    <source>
        <dbReference type="Proteomes" id="UP000828390"/>
    </source>
</evidence>
<accession>A0A9D4RMZ1</accession>
<keyword evidence="2" id="KW-1185">Reference proteome</keyword>
<dbReference type="AlphaFoldDB" id="A0A9D4RMZ1"/>
<protein>
    <submittedName>
        <fullName evidence="1">Uncharacterized protein</fullName>
    </submittedName>
</protein>
<dbReference type="Proteomes" id="UP000828390">
    <property type="component" value="Unassembled WGS sequence"/>
</dbReference>
<dbReference type="EMBL" id="JAIWYP010000002">
    <property type="protein sequence ID" value="KAH3874334.1"/>
    <property type="molecule type" value="Genomic_DNA"/>
</dbReference>